<reference evidence="11 13" key="1">
    <citation type="journal article" date="2012" name="Nature">
        <title>Algal genomes reveal evolutionary mosaicism and the fate of nucleomorphs.</title>
        <authorList>
            <consortium name="DOE Joint Genome Institute"/>
            <person name="Curtis B.A."/>
            <person name="Tanifuji G."/>
            <person name="Burki F."/>
            <person name="Gruber A."/>
            <person name="Irimia M."/>
            <person name="Maruyama S."/>
            <person name="Arias M.C."/>
            <person name="Ball S.G."/>
            <person name="Gile G.H."/>
            <person name="Hirakawa Y."/>
            <person name="Hopkins J.F."/>
            <person name="Kuo A."/>
            <person name="Rensing S.A."/>
            <person name="Schmutz J."/>
            <person name="Symeonidi A."/>
            <person name="Elias M."/>
            <person name="Eveleigh R.J."/>
            <person name="Herman E.K."/>
            <person name="Klute M.J."/>
            <person name="Nakayama T."/>
            <person name="Obornik M."/>
            <person name="Reyes-Prieto A."/>
            <person name="Armbrust E.V."/>
            <person name="Aves S.J."/>
            <person name="Beiko R.G."/>
            <person name="Coutinho P."/>
            <person name="Dacks J.B."/>
            <person name="Durnford D.G."/>
            <person name="Fast N.M."/>
            <person name="Green B.R."/>
            <person name="Grisdale C.J."/>
            <person name="Hempel F."/>
            <person name="Henrissat B."/>
            <person name="Hoppner M.P."/>
            <person name="Ishida K."/>
            <person name="Kim E."/>
            <person name="Koreny L."/>
            <person name="Kroth P.G."/>
            <person name="Liu Y."/>
            <person name="Malik S.B."/>
            <person name="Maier U.G."/>
            <person name="McRose D."/>
            <person name="Mock T."/>
            <person name="Neilson J.A."/>
            <person name="Onodera N.T."/>
            <person name="Poole A.M."/>
            <person name="Pritham E.J."/>
            <person name="Richards T.A."/>
            <person name="Rocap G."/>
            <person name="Roy S.W."/>
            <person name="Sarai C."/>
            <person name="Schaack S."/>
            <person name="Shirato S."/>
            <person name="Slamovits C.H."/>
            <person name="Spencer D.F."/>
            <person name="Suzuki S."/>
            <person name="Worden A.Z."/>
            <person name="Zauner S."/>
            <person name="Barry K."/>
            <person name="Bell C."/>
            <person name="Bharti A.K."/>
            <person name="Crow J.A."/>
            <person name="Grimwood J."/>
            <person name="Kramer R."/>
            <person name="Lindquist E."/>
            <person name="Lucas S."/>
            <person name="Salamov A."/>
            <person name="McFadden G.I."/>
            <person name="Lane C.E."/>
            <person name="Keeling P.J."/>
            <person name="Gray M.W."/>
            <person name="Grigoriev I.V."/>
            <person name="Archibald J.M."/>
        </authorList>
    </citation>
    <scope>NUCLEOTIDE SEQUENCE</scope>
    <source>
        <strain evidence="11 13">CCMP2712</strain>
    </source>
</reference>
<evidence type="ECO:0000256" key="5">
    <source>
        <dbReference type="ARBA" id="ARBA00022801"/>
    </source>
</evidence>
<dbReference type="RefSeq" id="XP_005830966.1">
    <property type="nucleotide sequence ID" value="XM_005830909.1"/>
</dbReference>
<dbReference type="OrthoDB" id="424012at2759"/>
<feature type="domain" description="Histone deacetylase" evidence="10">
    <location>
        <begin position="12"/>
        <end position="299"/>
    </location>
</feature>
<dbReference type="GO" id="GO:0000118">
    <property type="term" value="C:histone deacetylase complex"/>
    <property type="evidence" value="ECO:0007669"/>
    <property type="project" value="TreeGrafter"/>
</dbReference>
<evidence type="ECO:0000256" key="7">
    <source>
        <dbReference type="ARBA" id="ARBA00023015"/>
    </source>
</evidence>
<reference evidence="12" key="3">
    <citation type="submission" date="2015-06" db="UniProtKB">
        <authorList>
            <consortium name="EnsemblProtists"/>
        </authorList>
    </citation>
    <scope>IDENTIFICATION</scope>
</reference>
<keyword evidence="13" id="KW-1185">Reference proteome</keyword>
<evidence type="ECO:0000313" key="11">
    <source>
        <dbReference type="EMBL" id="EKX43986.1"/>
    </source>
</evidence>
<evidence type="ECO:0000256" key="8">
    <source>
        <dbReference type="ARBA" id="ARBA00023163"/>
    </source>
</evidence>
<evidence type="ECO:0000256" key="3">
    <source>
        <dbReference type="ARBA" id="ARBA00012111"/>
    </source>
</evidence>
<keyword evidence="4" id="KW-0678">Repressor</keyword>
<dbReference type="HOGENOM" id="CLU_007727_8_5_1"/>
<name>L1J646_GUITC</name>
<evidence type="ECO:0000313" key="12">
    <source>
        <dbReference type="EnsemblProtists" id="EKX43986"/>
    </source>
</evidence>
<dbReference type="AlphaFoldDB" id="L1J646"/>
<dbReference type="InterPro" id="IPR023801">
    <property type="entry name" value="His_deacetylse_dom"/>
</dbReference>
<evidence type="ECO:0000256" key="4">
    <source>
        <dbReference type="ARBA" id="ARBA00022491"/>
    </source>
</evidence>
<dbReference type="STRING" id="905079.L1J646"/>
<dbReference type="Proteomes" id="UP000011087">
    <property type="component" value="Unassembled WGS sequence"/>
</dbReference>
<dbReference type="InterPro" id="IPR023696">
    <property type="entry name" value="Ureohydrolase_dom_sf"/>
</dbReference>
<proteinExistence type="inferred from homology"/>
<evidence type="ECO:0000256" key="6">
    <source>
        <dbReference type="ARBA" id="ARBA00022853"/>
    </source>
</evidence>
<dbReference type="GO" id="GO:0040029">
    <property type="term" value="P:epigenetic regulation of gene expression"/>
    <property type="evidence" value="ECO:0007669"/>
    <property type="project" value="TreeGrafter"/>
</dbReference>
<dbReference type="EC" id="3.5.1.98" evidence="3"/>
<keyword evidence="8" id="KW-0804">Transcription</keyword>
<protein>
    <recommendedName>
        <fullName evidence="3">histone deacetylase</fullName>
        <ecNumber evidence="3">3.5.1.98</ecNumber>
    </recommendedName>
</protein>
<organism evidence="11">
    <name type="scientific">Guillardia theta (strain CCMP2712)</name>
    <name type="common">Cryptophyte</name>
    <dbReference type="NCBI Taxonomy" id="905079"/>
    <lineage>
        <taxon>Eukaryota</taxon>
        <taxon>Cryptophyceae</taxon>
        <taxon>Pyrenomonadales</taxon>
        <taxon>Geminigeraceae</taxon>
        <taxon>Guillardia</taxon>
    </lineage>
</organism>
<comment type="similarity">
    <text evidence="2">Belongs to the histone deacetylase family. HD type 2 subfamily.</text>
</comment>
<dbReference type="Pfam" id="PF00850">
    <property type="entry name" value="Hist_deacetyl"/>
    <property type="match status" value="1"/>
</dbReference>
<reference evidence="13" key="2">
    <citation type="submission" date="2012-11" db="EMBL/GenBank/DDBJ databases">
        <authorList>
            <person name="Kuo A."/>
            <person name="Curtis B.A."/>
            <person name="Tanifuji G."/>
            <person name="Burki F."/>
            <person name="Gruber A."/>
            <person name="Irimia M."/>
            <person name="Maruyama S."/>
            <person name="Arias M.C."/>
            <person name="Ball S.G."/>
            <person name="Gile G.H."/>
            <person name="Hirakawa Y."/>
            <person name="Hopkins J.F."/>
            <person name="Rensing S.A."/>
            <person name="Schmutz J."/>
            <person name="Symeonidi A."/>
            <person name="Elias M."/>
            <person name="Eveleigh R.J."/>
            <person name="Herman E.K."/>
            <person name="Klute M.J."/>
            <person name="Nakayama T."/>
            <person name="Obornik M."/>
            <person name="Reyes-Prieto A."/>
            <person name="Armbrust E.V."/>
            <person name="Aves S.J."/>
            <person name="Beiko R.G."/>
            <person name="Coutinho P."/>
            <person name="Dacks J.B."/>
            <person name="Durnford D.G."/>
            <person name="Fast N.M."/>
            <person name="Green B.R."/>
            <person name="Grisdale C."/>
            <person name="Hempe F."/>
            <person name="Henrissat B."/>
            <person name="Hoppner M.P."/>
            <person name="Ishida K.-I."/>
            <person name="Kim E."/>
            <person name="Koreny L."/>
            <person name="Kroth P.G."/>
            <person name="Liu Y."/>
            <person name="Malik S.-B."/>
            <person name="Maier U.G."/>
            <person name="McRose D."/>
            <person name="Mock T."/>
            <person name="Neilson J.A."/>
            <person name="Onodera N.T."/>
            <person name="Poole A.M."/>
            <person name="Pritham E.J."/>
            <person name="Richards T.A."/>
            <person name="Rocap G."/>
            <person name="Roy S.W."/>
            <person name="Sarai C."/>
            <person name="Schaack S."/>
            <person name="Shirato S."/>
            <person name="Slamovits C.H."/>
            <person name="Spencer D.F."/>
            <person name="Suzuki S."/>
            <person name="Worden A.Z."/>
            <person name="Zauner S."/>
            <person name="Barry K."/>
            <person name="Bell C."/>
            <person name="Bharti A.K."/>
            <person name="Crow J.A."/>
            <person name="Grimwood J."/>
            <person name="Kramer R."/>
            <person name="Lindquist E."/>
            <person name="Lucas S."/>
            <person name="Salamov A."/>
            <person name="McFadden G.I."/>
            <person name="Lane C.E."/>
            <person name="Keeling P.J."/>
            <person name="Gray M.W."/>
            <person name="Grigoriev I.V."/>
            <person name="Archibald J.M."/>
        </authorList>
    </citation>
    <scope>NUCLEOTIDE SEQUENCE</scope>
    <source>
        <strain evidence="13">CCMP2712</strain>
    </source>
</reference>
<keyword evidence="6" id="KW-0156">Chromatin regulator</keyword>
<evidence type="ECO:0000256" key="2">
    <source>
        <dbReference type="ARBA" id="ARBA00007738"/>
    </source>
</evidence>
<keyword evidence="9" id="KW-0539">Nucleus</keyword>
<dbReference type="PaxDb" id="55529-EKX43986"/>
<dbReference type="SUPFAM" id="SSF52768">
    <property type="entry name" value="Arginase/deacetylase"/>
    <property type="match status" value="1"/>
</dbReference>
<gene>
    <name evidence="11" type="ORF">GUITHDRAFT_157988</name>
</gene>
<dbReference type="GO" id="GO:0141221">
    <property type="term" value="F:histone deacetylase activity, hydrolytic mechanism"/>
    <property type="evidence" value="ECO:0007669"/>
    <property type="project" value="UniProtKB-EC"/>
</dbReference>
<dbReference type="EMBL" id="JH993007">
    <property type="protein sequence ID" value="EKX43986.1"/>
    <property type="molecule type" value="Genomic_DNA"/>
</dbReference>
<dbReference type="GeneID" id="17300680"/>
<evidence type="ECO:0000256" key="9">
    <source>
        <dbReference type="ARBA" id="ARBA00023242"/>
    </source>
</evidence>
<dbReference type="Gene3D" id="3.40.800.20">
    <property type="entry name" value="Histone deacetylase domain"/>
    <property type="match status" value="1"/>
</dbReference>
<dbReference type="eggNOG" id="KOG1343">
    <property type="taxonomic scope" value="Eukaryota"/>
</dbReference>
<dbReference type="PANTHER" id="PTHR10625">
    <property type="entry name" value="HISTONE DEACETYLASE HDAC1-RELATED"/>
    <property type="match status" value="1"/>
</dbReference>
<dbReference type="InterPro" id="IPR000286">
    <property type="entry name" value="HDACs"/>
</dbReference>
<dbReference type="KEGG" id="gtt:GUITHDRAFT_157988"/>
<comment type="subcellular location">
    <subcellularLocation>
        <location evidence="1">Nucleus</location>
    </subcellularLocation>
</comment>
<dbReference type="PRINTS" id="PR01270">
    <property type="entry name" value="HDASUPER"/>
</dbReference>
<dbReference type="PANTHER" id="PTHR10625:SF5">
    <property type="entry name" value="HISTONE DEACETYLASE"/>
    <property type="match status" value="1"/>
</dbReference>
<evidence type="ECO:0000313" key="13">
    <source>
        <dbReference type="Proteomes" id="UP000011087"/>
    </source>
</evidence>
<evidence type="ECO:0000256" key="1">
    <source>
        <dbReference type="ARBA" id="ARBA00004123"/>
    </source>
</evidence>
<dbReference type="EnsemblProtists" id="EKX43986">
    <property type="protein sequence ID" value="EKX43986"/>
    <property type="gene ID" value="GUITHDRAFT_157988"/>
</dbReference>
<accession>L1J646</accession>
<sequence length="307" mass="33421">MTLHRPEEGDHHPERPHRIAAMYQHLLDAGIARRCTQIKGRECTEEEVLMVHSLQHWQQVHTSSAGVARGCCTQIGADTYCNEFSALCARMATGTVAEVCRRVLRGEAANGAALVRPPGHHAEHETIMGFCFFNYVAVAAEIAKREFGLQRVLILDWDVHHGNGTQSMFFKDPSVLYISLHRYEDGNFYPGTGGAHEVGVGAGRGFNINIPWPHDEVGDAEYLMAFESIVMPVARSFNPELVLVSAGFDAADGDPLGGCSVTPYGYAMMTNMLRGLAGGKVVVALEGGYNLRSIANSMEGPSLHPQA</sequence>
<keyword evidence="7" id="KW-0805">Transcription regulation</keyword>
<evidence type="ECO:0000259" key="10">
    <source>
        <dbReference type="Pfam" id="PF00850"/>
    </source>
</evidence>
<dbReference type="InterPro" id="IPR037138">
    <property type="entry name" value="His_deacetylse_dom_sf"/>
</dbReference>
<keyword evidence="5" id="KW-0378">Hydrolase</keyword>
<dbReference type="OMA" id="NITHYRT"/>